<feature type="region of interest" description="Disordered" evidence="1">
    <location>
        <begin position="1"/>
        <end position="22"/>
    </location>
</feature>
<sequence length="100" mass="11185">VPALKKKKDLKKSQVVADDQKEDEELPALEIEVKAEEATFSILDINKDGRSGMNDDTTSTDVDNLDIAKDLSNPIRTSEDPEKLQHINEMKVKRQGCKCS</sequence>
<evidence type="ECO:0000256" key="1">
    <source>
        <dbReference type="SAM" id="MobiDB-lite"/>
    </source>
</evidence>
<feature type="non-terminal residue" evidence="2">
    <location>
        <position position="1"/>
    </location>
</feature>
<gene>
    <name evidence="2" type="primary">ORF13397</name>
</gene>
<feature type="non-terminal residue" evidence="2">
    <location>
        <position position="100"/>
    </location>
</feature>
<organism evidence="2">
    <name type="scientific">Arion vulgaris</name>
    <dbReference type="NCBI Taxonomy" id="1028688"/>
    <lineage>
        <taxon>Eukaryota</taxon>
        <taxon>Metazoa</taxon>
        <taxon>Spiralia</taxon>
        <taxon>Lophotrochozoa</taxon>
        <taxon>Mollusca</taxon>
        <taxon>Gastropoda</taxon>
        <taxon>Heterobranchia</taxon>
        <taxon>Euthyneura</taxon>
        <taxon>Panpulmonata</taxon>
        <taxon>Eupulmonata</taxon>
        <taxon>Stylommatophora</taxon>
        <taxon>Helicina</taxon>
        <taxon>Arionoidea</taxon>
        <taxon>Arionidae</taxon>
        <taxon>Arion</taxon>
    </lineage>
</organism>
<protein>
    <submittedName>
        <fullName evidence="2">Uncharacterized protein</fullName>
    </submittedName>
</protein>
<reference evidence="2" key="1">
    <citation type="submission" date="2014-12" db="EMBL/GenBank/DDBJ databases">
        <title>Insight into the proteome of Arion vulgaris.</title>
        <authorList>
            <person name="Aradska J."/>
            <person name="Bulat T."/>
            <person name="Smidak R."/>
            <person name="Sarate P."/>
            <person name="Gangsoo J."/>
            <person name="Sialana F."/>
            <person name="Bilban M."/>
            <person name="Lubec G."/>
        </authorList>
    </citation>
    <scope>NUCLEOTIDE SEQUENCE</scope>
    <source>
        <tissue evidence="2">Skin</tissue>
    </source>
</reference>
<evidence type="ECO:0000313" key="2">
    <source>
        <dbReference type="EMBL" id="CEK51433.1"/>
    </source>
</evidence>
<dbReference type="EMBL" id="HACG01004568">
    <property type="protein sequence ID" value="CEK51433.1"/>
    <property type="molecule type" value="Transcribed_RNA"/>
</dbReference>
<name>A0A0B6Y5V5_9EUPU</name>
<feature type="compositionally biased region" description="Basic residues" evidence="1">
    <location>
        <begin position="1"/>
        <end position="10"/>
    </location>
</feature>
<proteinExistence type="predicted"/>
<accession>A0A0B6Y5V5</accession>
<dbReference type="AlphaFoldDB" id="A0A0B6Y5V5"/>